<evidence type="ECO:0008006" key="3">
    <source>
        <dbReference type="Google" id="ProtNLM"/>
    </source>
</evidence>
<gene>
    <name evidence="2" type="ORF">Csp_A14420</name>
</gene>
<accession>C9YBE1</accession>
<dbReference type="GO" id="GO:0046872">
    <property type="term" value="F:metal ion binding"/>
    <property type="evidence" value="ECO:0007669"/>
    <property type="project" value="InterPro"/>
</dbReference>
<dbReference type="Pfam" id="PF11525">
    <property type="entry name" value="CopK"/>
    <property type="match status" value="1"/>
</dbReference>
<sequence length="95" mass="10275">MSIRKSVLALALAVPFASAFSMDLAIDKSIPLKDGSVVHQFKNGKMAMEDKYGRPTRMNAGETMTAADGTTITMNSDEVALLSSVIRDHYGRPVK</sequence>
<name>C9YBE1_CURXX</name>
<reference evidence="2" key="1">
    <citation type="journal article" date="2010" name="Nature">
        <title>The dynamic genome of Hydra.</title>
        <authorList>
            <person name="Chapman J.A."/>
            <person name="Kirkness E.F."/>
            <person name="Simakov O."/>
            <person name="Hampson S.E."/>
            <person name="Mitros T."/>
            <person name="Weinmaier T."/>
            <person name="Rattei T."/>
            <person name="Balasubramanian P.G."/>
            <person name="Borman J."/>
            <person name="Busam D."/>
            <person name="Disbennett K."/>
            <person name="Pfannkoch C."/>
            <person name="Sumin N."/>
            <person name="Sutton G."/>
            <person name="Viswanathan L."/>
            <person name="Walenz B."/>
            <person name="Goodstein D.M."/>
            <person name="Hellsten U."/>
            <person name="Kawashima T."/>
            <person name="Prochnik S.E."/>
            <person name="Putnam N.H."/>
            <person name="Shu S."/>
            <person name="Blumberg B."/>
            <person name="Dana C.E."/>
            <person name="Gee L."/>
            <person name="Kibler D.F."/>
            <person name="Law L."/>
            <person name="Lindgens D."/>
            <person name="Martinez D.E."/>
            <person name="Peng J."/>
            <person name="Wigge P.A."/>
            <person name="Bertulat B."/>
            <person name="Guder C."/>
            <person name="Nakamura Y."/>
            <person name="Ozbek S."/>
            <person name="Watanabe H."/>
            <person name="Khalturin K."/>
            <person name="Hemmrich G."/>
            <person name="Franke A."/>
            <person name="Augustin R."/>
            <person name="Fraune S."/>
            <person name="Hayakawa E."/>
            <person name="Hayakawa S."/>
            <person name="Hirose M."/>
            <person name="Hwang J."/>
            <person name="Ikeo K."/>
            <person name="Nishimiya-Fujisawa C."/>
            <person name="Ogura A."/>
            <person name="Takahashi T."/>
            <person name="Steinmetz P.R."/>
            <person name="Zhang X."/>
            <person name="Aufschnaiter R."/>
            <person name="Eder M.K."/>
            <person name="Gorny A.K."/>
            <person name="Salvenmoser W."/>
            <person name="Heimberg A.M."/>
            <person name="Wheeler B.M."/>
            <person name="Peterson K.J."/>
            <person name="Boettger A."/>
            <person name="Tischler P."/>
            <person name="Wolf A."/>
            <person name="Gojobori T."/>
            <person name="Remington K.A."/>
            <person name="Strausberg R.L."/>
            <person name="Venter J."/>
            <person name="Technau U."/>
            <person name="Hobmayer B."/>
            <person name="Bosch T.C."/>
            <person name="Holstein T.W."/>
            <person name="Fujisawa T."/>
            <person name="Bode H.R."/>
            <person name="David C.N."/>
            <person name="Rokhsar D.S."/>
            <person name="Steele R.E."/>
        </authorList>
    </citation>
    <scope>NUCLEOTIDE SEQUENCE</scope>
</reference>
<dbReference type="EMBL" id="FN543104">
    <property type="protein sequence ID" value="CBA29890.1"/>
    <property type="molecule type" value="Genomic_DNA"/>
</dbReference>
<dbReference type="AlphaFoldDB" id="C9YBE1"/>
<protein>
    <recommendedName>
        <fullName evidence="3">Copper resistance protein K</fullName>
    </recommendedName>
</protein>
<feature type="signal peptide" evidence="1">
    <location>
        <begin position="1"/>
        <end position="19"/>
    </location>
</feature>
<organism evidence="2">
    <name type="scientific">Curvibacter symbiont subsp. Hydra magnipapillata</name>
    <dbReference type="NCBI Taxonomy" id="667019"/>
    <lineage>
        <taxon>Bacteria</taxon>
        <taxon>Pseudomonadati</taxon>
        <taxon>Pseudomonadota</taxon>
        <taxon>Betaproteobacteria</taxon>
        <taxon>Burkholderiales</taxon>
        <taxon>Comamonadaceae</taxon>
        <taxon>Curvibacter</taxon>
    </lineage>
</organism>
<dbReference type="InterPro" id="IPR021604">
    <property type="entry name" value="CopK"/>
</dbReference>
<dbReference type="Gene3D" id="2.40.10.300">
    <property type="entry name" value="Copper resistance protein K"/>
    <property type="match status" value="1"/>
</dbReference>
<feature type="chain" id="PRO_5003003745" description="Copper resistance protein K" evidence="1">
    <location>
        <begin position="20"/>
        <end position="95"/>
    </location>
</feature>
<keyword evidence="1" id="KW-0732">Signal</keyword>
<dbReference type="InterPro" id="IPR038644">
    <property type="entry name" value="CopK_sf"/>
</dbReference>
<evidence type="ECO:0000256" key="1">
    <source>
        <dbReference type="SAM" id="SignalP"/>
    </source>
</evidence>
<evidence type="ECO:0000313" key="2">
    <source>
        <dbReference type="EMBL" id="CBA29890.1"/>
    </source>
</evidence>
<proteinExistence type="predicted"/>